<dbReference type="SUPFAM" id="SSF56801">
    <property type="entry name" value="Acetyl-CoA synthetase-like"/>
    <property type="match status" value="1"/>
</dbReference>
<dbReference type="InterPro" id="IPR000873">
    <property type="entry name" value="AMP-dep_synth/lig_dom"/>
</dbReference>
<dbReference type="PRINTS" id="PR00154">
    <property type="entry name" value="AMPBINDING"/>
</dbReference>
<feature type="non-terminal residue" evidence="3">
    <location>
        <position position="1"/>
    </location>
</feature>
<dbReference type="InterPro" id="IPR020459">
    <property type="entry name" value="AMP-binding"/>
</dbReference>
<keyword evidence="4" id="KW-1185">Reference proteome</keyword>
<dbReference type="AlphaFoldDB" id="A0A9P6IRS6"/>
<comment type="caution">
    <text evidence="3">The sequence shown here is derived from an EMBL/GenBank/DDBJ whole genome shotgun (WGS) entry which is preliminary data.</text>
</comment>
<dbReference type="FunFam" id="3.40.50.980:FF:000001">
    <property type="entry name" value="Non-ribosomal peptide synthetase"/>
    <property type="match status" value="1"/>
</dbReference>
<protein>
    <recommendedName>
        <fullName evidence="2">AMP-dependent synthetase/ligase domain-containing protein</fullName>
    </recommendedName>
</protein>
<evidence type="ECO:0000256" key="1">
    <source>
        <dbReference type="ARBA" id="ARBA00029454"/>
    </source>
</evidence>
<dbReference type="Proteomes" id="UP000749646">
    <property type="component" value="Unassembled WGS sequence"/>
</dbReference>
<dbReference type="Gene3D" id="3.40.50.980">
    <property type="match status" value="2"/>
</dbReference>
<dbReference type="Pfam" id="PF00501">
    <property type="entry name" value="AMP-binding"/>
    <property type="match status" value="1"/>
</dbReference>
<dbReference type="GO" id="GO:0031177">
    <property type="term" value="F:phosphopantetheine binding"/>
    <property type="evidence" value="ECO:0007669"/>
    <property type="project" value="TreeGrafter"/>
</dbReference>
<comment type="similarity">
    <text evidence="1">Belongs to the NRP synthetase family.</text>
</comment>
<sequence length="471" mass="51730">MTVEDFGTAIGLTSQTLQPIDASRMAGYMKQALESLVGALENSSNLNVSQHEVLPPEERTLLLHQWNSTTSVYPRQKTIHSLFEDQVERTPQASALVFMDQSMSYAELNTRANRLAHHLIGLGVQPDMCVAICVERSFAMIVGVLAVLKAGGAYVPLDPTYPKERLISILEDARPKFALVDNVGHAILKEVKLSQPCQKDYGDESPIVLIDIVERRLSLDTNPEVPRLTSRHLAYVIYTSGSTGRPKGVMIEHQGVVNLIHGRHEMFDILSSSSVLQFTSLSFDHSVSEIFSALSIGASLHLVRDDVRLDRNQLWDYLLQKSITHVSLTPALLQDTKGLPRVSTLKALIVLGEAFPASFIPALRQVVPHCTIINDYGPTETSVATIGWSCPPDFNGDVVPIGQPTANKKAYILDNQGQPVPLGVIGELYIGGVGVARGYLNRPELTSKAFLPDQFNGDQDARMYRTGDLAR</sequence>
<name>A0A9P6IRS6_9FUNG</name>
<reference evidence="3" key="1">
    <citation type="journal article" date="2020" name="Fungal Divers.">
        <title>Resolving the Mortierellaceae phylogeny through synthesis of multi-gene phylogenetics and phylogenomics.</title>
        <authorList>
            <person name="Vandepol N."/>
            <person name="Liber J."/>
            <person name="Desiro A."/>
            <person name="Na H."/>
            <person name="Kennedy M."/>
            <person name="Barry K."/>
            <person name="Grigoriev I.V."/>
            <person name="Miller A.N."/>
            <person name="O'Donnell K."/>
            <person name="Stajich J.E."/>
            <person name="Bonito G."/>
        </authorList>
    </citation>
    <scope>NUCLEOTIDE SEQUENCE</scope>
    <source>
        <strain evidence="3">MES-2147</strain>
    </source>
</reference>
<dbReference type="FunFam" id="3.40.50.12780:FF:000012">
    <property type="entry name" value="Non-ribosomal peptide synthetase"/>
    <property type="match status" value="1"/>
</dbReference>
<dbReference type="OrthoDB" id="6509636at2759"/>
<proteinExistence type="inferred from homology"/>
<dbReference type="PANTHER" id="PTHR45527:SF1">
    <property type="entry name" value="FATTY ACID SYNTHASE"/>
    <property type="match status" value="1"/>
</dbReference>
<accession>A0A9P6IRS6</accession>
<dbReference type="InterPro" id="IPR010071">
    <property type="entry name" value="AA_adenyl_dom"/>
</dbReference>
<evidence type="ECO:0000313" key="3">
    <source>
        <dbReference type="EMBL" id="KAF9945346.1"/>
    </source>
</evidence>
<feature type="domain" description="AMP-dependent synthetase/ligase" evidence="2">
    <location>
        <begin position="83"/>
        <end position="440"/>
    </location>
</feature>
<evidence type="ECO:0000313" key="4">
    <source>
        <dbReference type="Proteomes" id="UP000749646"/>
    </source>
</evidence>
<dbReference type="GO" id="GO:0043041">
    <property type="term" value="P:amino acid activation for nonribosomal peptide biosynthetic process"/>
    <property type="evidence" value="ECO:0007669"/>
    <property type="project" value="TreeGrafter"/>
</dbReference>
<evidence type="ECO:0000259" key="2">
    <source>
        <dbReference type="Pfam" id="PF00501"/>
    </source>
</evidence>
<dbReference type="CDD" id="cd05930">
    <property type="entry name" value="A_NRPS"/>
    <property type="match status" value="1"/>
</dbReference>
<organism evidence="3 4">
    <name type="scientific">Modicella reniformis</name>
    <dbReference type="NCBI Taxonomy" id="1440133"/>
    <lineage>
        <taxon>Eukaryota</taxon>
        <taxon>Fungi</taxon>
        <taxon>Fungi incertae sedis</taxon>
        <taxon>Mucoromycota</taxon>
        <taxon>Mortierellomycotina</taxon>
        <taxon>Mortierellomycetes</taxon>
        <taxon>Mortierellales</taxon>
        <taxon>Mortierellaceae</taxon>
        <taxon>Modicella</taxon>
    </lineage>
</organism>
<dbReference type="EMBL" id="JAAAHW010008033">
    <property type="protein sequence ID" value="KAF9945346.1"/>
    <property type="molecule type" value="Genomic_DNA"/>
</dbReference>
<dbReference type="InterPro" id="IPR020845">
    <property type="entry name" value="AMP-binding_CS"/>
</dbReference>
<dbReference type="Gene3D" id="2.30.38.10">
    <property type="entry name" value="Luciferase, Domain 3"/>
    <property type="match status" value="1"/>
</dbReference>
<dbReference type="GO" id="GO:0044550">
    <property type="term" value="P:secondary metabolite biosynthetic process"/>
    <property type="evidence" value="ECO:0007669"/>
    <property type="project" value="TreeGrafter"/>
</dbReference>
<dbReference type="PANTHER" id="PTHR45527">
    <property type="entry name" value="NONRIBOSOMAL PEPTIDE SYNTHETASE"/>
    <property type="match status" value="1"/>
</dbReference>
<gene>
    <name evidence="3" type="ORF">BGZ65_010852</name>
</gene>
<dbReference type="PROSITE" id="PS00455">
    <property type="entry name" value="AMP_BINDING"/>
    <property type="match status" value="1"/>
</dbReference>
<dbReference type="NCBIfam" id="TIGR01733">
    <property type="entry name" value="AA-adenyl-dom"/>
    <property type="match status" value="1"/>
</dbReference>
<dbReference type="GO" id="GO:0005737">
    <property type="term" value="C:cytoplasm"/>
    <property type="evidence" value="ECO:0007669"/>
    <property type="project" value="TreeGrafter"/>
</dbReference>